<name>A0A0K0N6G0_9CAUD</name>
<feature type="region of interest" description="Disordered" evidence="1">
    <location>
        <begin position="41"/>
        <end position="61"/>
    </location>
</feature>
<dbReference type="Proteomes" id="UP000204476">
    <property type="component" value="Genome"/>
</dbReference>
<dbReference type="OrthoDB" id="29174at10239"/>
<gene>
    <name evidence="2" type="ORF">GTE8_62</name>
</gene>
<dbReference type="GeneID" id="26516020"/>
<dbReference type="KEGG" id="vg:26516020"/>
<organism evidence="2 3">
    <name type="scientific">Gordonia phage GTE8</name>
    <dbReference type="NCBI Taxonomy" id="1647475"/>
    <lineage>
        <taxon>Viruses</taxon>
        <taxon>Duplodnaviria</taxon>
        <taxon>Heunggongvirae</taxon>
        <taxon>Uroviricota</taxon>
        <taxon>Caudoviricetes</taxon>
        <taxon>Zierdtviridae</taxon>
        <taxon>Emilbogenvirinae</taxon>
        <taxon>Foxborovirus</taxon>
        <taxon>Foxborovirus GTE8</taxon>
    </lineage>
</organism>
<protein>
    <submittedName>
        <fullName evidence="2">Uncharacterized protein</fullName>
    </submittedName>
</protein>
<dbReference type="EMBL" id="KR053201">
    <property type="protein sequence ID" value="AKJ72405.1"/>
    <property type="molecule type" value="Genomic_DNA"/>
</dbReference>
<reference evidence="2 3" key="1">
    <citation type="journal article" date="2015" name="PLoS ONE">
        <title>Lysis to Kill: Evaluation of the Lytic Abilities, and Genomics of Nine Bacteriophages Infective for Gordonia spp. and Their Potential Use in Activated Sludge Foam Biocontrol.</title>
        <authorList>
            <person name="Dyson Z.A."/>
            <person name="Tucci J."/>
            <person name="Seviour R.J."/>
            <person name="Petrovski S."/>
        </authorList>
    </citation>
    <scope>NUCLEOTIDE SEQUENCE [LARGE SCALE GENOMIC DNA]</scope>
</reference>
<sequence length="61" mass="6789">MQEFLVEIDQSTTTTYAVQAETEAEAVDRYAEYGRPVHSESVCSEPRVVRDQTPASHGDNS</sequence>
<accession>A0A0K0N6G0</accession>
<proteinExistence type="predicted"/>
<keyword evidence="3" id="KW-1185">Reference proteome</keyword>
<dbReference type="RefSeq" id="YP_009187124.1">
    <property type="nucleotide sequence ID" value="NC_028653.1"/>
</dbReference>
<evidence type="ECO:0000256" key="1">
    <source>
        <dbReference type="SAM" id="MobiDB-lite"/>
    </source>
</evidence>
<evidence type="ECO:0000313" key="2">
    <source>
        <dbReference type="EMBL" id="AKJ72405.1"/>
    </source>
</evidence>
<evidence type="ECO:0000313" key="3">
    <source>
        <dbReference type="Proteomes" id="UP000204476"/>
    </source>
</evidence>